<evidence type="ECO:0000256" key="1">
    <source>
        <dbReference type="ARBA" id="ARBA00007365"/>
    </source>
</evidence>
<comment type="function">
    <text evidence="4">PPIases accelerate the folding of proteins. It catalyzes the cis-trans isomerization of proline imidic peptide bonds in oligopeptides.</text>
</comment>
<comment type="similarity">
    <text evidence="1 4">Belongs to the cyclophilin-type PPIase family.</text>
</comment>
<organism evidence="6 7">
    <name type="scientific">Thiothrix litoralis</name>
    <dbReference type="NCBI Taxonomy" id="2891210"/>
    <lineage>
        <taxon>Bacteria</taxon>
        <taxon>Pseudomonadati</taxon>
        <taxon>Pseudomonadota</taxon>
        <taxon>Gammaproteobacteria</taxon>
        <taxon>Thiotrichales</taxon>
        <taxon>Thiotrichaceae</taxon>
        <taxon>Thiothrix</taxon>
    </lineage>
</organism>
<gene>
    <name evidence="6" type="ORF">J9253_09045</name>
</gene>
<dbReference type="EMBL" id="CP072801">
    <property type="protein sequence ID" value="QTR48038.1"/>
    <property type="molecule type" value="Genomic_DNA"/>
</dbReference>
<feature type="signal peptide" evidence="4">
    <location>
        <begin position="1"/>
        <end position="22"/>
    </location>
</feature>
<evidence type="ECO:0000259" key="5">
    <source>
        <dbReference type="PROSITE" id="PS50072"/>
    </source>
</evidence>
<dbReference type="PROSITE" id="PS50072">
    <property type="entry name" value="CSA_PPIASE_2"/>
    <property type="match status" value="1"/>
</dbReference>
<dbReference type="CDD" id="cd01920">
    <property type="entry name" value="cyclophilin_EcCYP_like"/>
    <property type="match status" value="1"/>
</dbReference>
<dbReference type="Gene3D" id="2.40.100.10">
    <property type="entry name" value="Cyclophilin-like"/>
    <property type="match status" value="1"/>
</dbReference>
<protein>
    <recommendedName>
        <fullName evidence="4">Peptidyl-prolyl cis-trans isomerase</fullName>
        <shortName evidence="4">PPIase</shortName>
        <ecNumber evidence="4">5.2.1.8</ecNumber>
    </recommendedName>
</protein>
<accession>A0ABX7X0B2</accession>
<feature type="domain" description="PPIase cyclophilin-type" evidence="5">
    <location>
        <begin position="40"/>
        <end position="205"/>
    </location>
</feature>
<dbReference type="PANTHER" id="PTHR43246">
    <property type="entry name" value="PEPTIDYL-PROLYL CIS-TRANS ISOMERASE CYP38, CHLOROPLASTIC"/>
    <property type="match status" value="1"/>
</dbReference>
<dbReference type="InterPro" id="IPR029000">
    <property type="entry name" value="Cyclophilin-like_dom_sf"/>
</dbReference>
<comment type="catalytic activity">
    <reaction evidence="4">
        <text>[protein]-peptidylproline (omega=180) = [protein]-peptidylproline (omega=0)</text>
        <dbReference type="Rhea" id="RHEA:16237"/>
        <dbReference type="Rhea" id="RHEA-COMP:10747"/>
        <dbReference type="Rhea" id="RHEA-COMP:10748"/>
        <dbReference type="ChEBI" id="CHEBI:83833"/>
        <dbReference type="ChEBI" id="CHEBI:83834"/>
        <dbReference type="EC" id="5.2.1.8"/>
    </reaction>
</comment>
<dbReference type="SUPFAM" id="SSF50891">
    <property type="entry name" value="Cyclophilin-like"/>
    <property type="match status" value="1"/>
</dbReference>
<dbReference type="RefSeq" id="WP_210224267.1">
    <property type="nucleotide sequence ID" value="NZ_CP072801.1"/>
</dbReference>
<dbReference type="EC" id="5.2.1.8" evidence="4"/>
<keyword evidence="3 4" id="KW-0413">Isomerase</keyword>
<keyword evidence="4" id="KW-0732">Signal</keyword>
<dbReference type="InterPro" id="IPR044665">
    <property type="entry name" value="E_coli_cyclophilin_A-like"/>
</dbReference>
<evidence type="ECO:0000256" key="4">
    <source>
        <dbReference type="RuleBase" id="RU363019"/>
    </source>
</evidence>
<keyword evidence="7" id="KW-1185">Reference proteome</keyword>
<evidence type="ECO:0000313" key="6">
    <source>
        <dbReference type="EMBL" id="QTR48038.1"/>
    </source>
</evidence>
<dbReference type="PROSITE" id="PS00170">
    <property type="entry name" value="CSA_PPIASE_1"/>
    <property type="match status" value="1"/>
</dbReference>
<reference evidence="6 7" key="1">
    <citation type="submission" date="2021-04" db="EMBL/GenBank/DDBJ databases">
        <title>Genomics, taxonomy and metabolism of representatives of sulfur bacteria of the genus Thiothrix: Thiothrix fructosivorans QT, Thiothrix unzii A1T and three new species, Thiothrix subterranea sp. nov., Thiothrix litoralis sp. nov. and 'Candidatus Thiothrix anitrata' sp. nov.</title>
        <authorList>
            <person name="Ravin N.V."/>
            <person name="Smolyakov D."/>
            <person name="Rudenko T.S."/>
            <person name="Mardanov A.V."/>
            <person name="Beletsky A.V."/>
            <person name="Markov N.D."/>
            <person name="Fomenkov A.I."/>
            <person name="Roberts R.J."/>
            <person name="Karnachuk O.V."/>
            <person name="Novikov A."/>
            <person name="Grabovich M.Y."/>
        </authorList>
    </citation>
    <scope>NUCLEOTIDE SEQUENCE [LARGE SCALE GENOMIC DNA]</scope>
    <source>
        <strain evidence="6 7">AS</strain>
    </source>
</reference>
<feature type="chain" id="PRO_5044973683" description="Peptidyl-prolyl cis-trans isomerase" evidence="4">
    <location>
        <begin position="23"/>
        <end position="207"/>
    </location>
</feature>
<keyword evidence="2 4" id="KW-0697">Rotamase</keyword>
<evidence type="ECO:0000256" key="3">
    <source>
        <dbReference type="ARBA" id="ARBA00023235"/>
    </source>
</evidence>
<name>A0ABX7X0B2_9GAMM</name>
<proteinExistence type="inferred from homology"/>
<evidence type="ECO:0000313" key="7">
    <source>
        <dbReference type="Proteomes" id="UP000672039"/>
    </source>
</evidence>
<dbReference type="InterPro" id="IPR020892">
    <property type="entry name" value="Cyclophilin-type_PPIase_CS"/>
</dbReference>
<dbReference type="InterPro" id="IPR002130">
    <property type="entry name" value="Cyclophilin-type_PPIase_dom"/>
</dbReference>
<dbReference type="GO" id="GO:0016853">
    <property type="term" value="F:isomerase activity"/>
    <property type="evidence" value="ECO:0007669"/>
    <property type="project" value="UniProtKB-KW"/>
</dbReference>
<sequence length="207" mass="22486">MKHLFTIFFAMMLALTASVGFAADENAAEKPADQATSGDKMSTILIETTKGNIKIELDAKAAPKTVENILAYVNEGFYNGTIFHRVIPGFMVQGGGMLETMQEKADKRPPVKNEANNGLKNDRGTLAMARTNDPHSASSQFFINVSNNDFLNFRSETPQGWGYAVFGKVVEGMDVVDDIVKVKTGNVGPHGDVPVQPIMMNKVSVVE</sequence>
<evidence type="ECO:0000256" key="2">
    <source>
        <dbReference type="ARBA" id="ARBA00023110"/>
    </source>
</evidence>
<dbReference type="PRINTS" id="PR00153">
    <property type="entry name" value="CSAPPISMRASE"/>
</dbReference>
<dbReference type="Pfam" id="PF00160">
    <property type="entry name" value="Pro_isomerase"/>
    <property type="match status" value="1"/>
</dbReference>
<dbReference type="Proteomes" id="UP000672039">
    <property type="component" value="Chromosome"/>
</dbReference>